<evidence type="ECO:0000259" key="8">
    <source>
        <dbReference type="PROSITE" id="PS50893"/>
    </source>
</evidence>
<evidence type="ECO:0000256" key="3">
    <source>
        <dbReference type="ARBA" id="ARBA00022692"/>
    </source>
</evidence>
<dbReference type="SUPFAM" id="SSF90123">
    <property type="entry name" value="ABC transporter transmembrane region"/>
    <property type="match status" value="1"/>
</dbReference>
<dbReference type="PROSITE" id="PS50893">
    <property type="entry name" value="ABC_TRANSPORTER_2"/>
    <property type="match status" value="1"/>
</dbReference>
<organism evidence="10 11">
    <name type="scientific">Sphaerobolus stellatus (strain SS14)</name>
    <dbReference type="NCBI Taxonomy" id="990650"/>
    <lineage>
        <taxon>Eukaryota</taxon>
        <taxon>Fungi</taxon>
        <taxon>Dikarya</taxon>
        <taxon>Basidiomycota</taxon>
        <taxon>Agaricomycotina</taxon>
        <taxon>Agaricomycetes</taxon>
        <taxon>Phallomycetidae</taxon>
        <taxon>Geastrales</taxon>
        <taxon>Sphaerobolaceae</taxon>
        <taxon>Sphaerobolus</taxon>
    </lineage>
</organism>
<dbReference type="GO" id="GO:0016020">
    <property type="term" value="C:membrane"/>
    <property type="evidence" value="ECO:0007669"/>
    <property type="project" value="UniProtKB-SubCell"/>
</dbReference>
<gene>
    <name evidence="10" type="ORF">M422DRAFT_40035</name>
</gene>
<dbReference type="Gene3D" id="1.20.1560.10">
    <property type="entry name" value="ABC transporter type 1, transmembrane domain"/>
    <property type="match status" value="1"/>
</dbReference>
<dbReference type="HOGENOM" id="CLU_000604_1_9_1"/>
<evidence type="ECO:0000256" key="6">
    <source>
        <dbReference type="ARBA" id="ARBA00022989"/>
    </source>
</evidence>
<reference evidence="10 11" key="1">
    <citation type="submission" date="2014-06" db="EMBL/GenBank/DDBJ databases">
        <title>Evolutionary Origins and Diversification of the Mycorrhizal Mutualists.</title>
        <authorList>
            <consortium name="DOE Joint Genome Institute"/>
            <consortium name="Mycorrhizal Genomics Consortium"/>
            <person name="Kohler A."/>
            <person name="Kuo A."/>
            <person name="Nagy L.G."/>
            <person name="Floudas D."/>
            <person name="Copeland A."/>
            <person name="Barry K.W."/>
            <person name="Cichocki N."/>
            <person name="Veneault-Fourrey C."/>
            <person name="LaButti K."/>
            <person name="Lindquist E.A."/>
            <person name="Lipzen A."/>
            <person name="Lundell T."/>
            <person name="Morin E."/>
            <person name="Murat C."/>
            <person name="Riley R."/>
            <person name="Ohm R."/>
            <person name="Sun H."/>
            <person name="Tunlid A."/>
            <person name="Henrissat B."/>
            <person name="Grigoriev I.V."/>
            <person name="Hibbett D.S."/>
            <person name="Martin F."/>
        </authorList>
    </citation>
    <scope>NUCLEOTIDE SEQUENCE [LARGE SCALE GENOMIC DNA]</scope>
    <source>
        <strain evidence="10 11">SS14</strain>
    </source>
</reference>
<dbReference type="SMART" id="SM00382">
    <property type="entry name" value="AAA"/>
    <property type="match status" value="1"/>
</dbReference>
<feature type="domain" description="ABC transporter" evidence="8">
    <location>
        <begin position="165"/>
        <end position="403"/>
    </location>
</feature>
<dbReference type="InterPro" id="IPR027417">
    <property type="entry name" value="P-loop_NTPase"/>
</dbReference>
<dbReference type="InterPro" id="IPR003593">
    <property type="entry name" value="AAA+_ATPase"/>
</dbReference>
<evidence type="ECO:0000256" key="2">
    <source>
        <dbReference type="ARBA" id="ARBA00022448"/>
    </source>
</evidence>
<keyword evidence="7" id="KW-0472">Membrane</keyword>
<dbReference type="FunFam" id="3.40.50.300:FF:000838">
    <property type="entry name" value="ABC multidrug transporter (Eurofung)"/>
    <property type="match status" value="1"/>
</dbReference>
<dbReference type="Proteomes" id="UP000054279">
    <property type="component" value="Unassembled WGS sequence"/>
</dbReference>
<keyword evidence="11" id="KW-1185">Reference proteome</keyword>
<evidence type="ECO:0000313" key="10">
    <source>
        <dbReference type="EMBL" id="KIJ22532.1"/>
    </source>
</evidence>
<accession>A0A0C9U0P2</accession>
<evidence type="ECO:0000256" key="1">
    <source>
        <dbReference type="ARBA" id="ARBA00004141"/>
    </source>
</evidence>
<keyword evidence="2" id="KW-0813">Transport</keyword>
<dbReference type="PANTHER" id="PTHR24223">
    <property type="entry name" value="ATP-BINDING CASSETTE SUB-FAMILY C"/>
    <property type="match status" value="1"/>
</dbReference>
<dbReference type="InterPro" id="IPR036640">
    <property type="entry name" value="ABC1_TM_sf"/>
</dbReference>
<keyword evidence="4" id="KW-0547">Nucleotide-binding</keyword>
<dbReference type="Pfam" id="PF00005">
    <property type="entry name" value="ABC_tran"/>
    <property type="match status" value="1"/>
</dbReference>
<dbReference type="Pfam" id="PF00664">
    <property type="entry name" value="ABC_membrane"/>
    <property type="match status" value="1"/>
</dbReference>
<sequence>IIGHLYIKAQLSVKREQDKAKSPVMGHFQGTIEGIISIRAYGAQAKFKLNSMKKIDNYTRAALINWDLNRWITIRVDALGNLFSSCLAAYFVYGSEKVSAANSGFELSLAVFFGSLVLYWVRTVNMFETEGNSIERLYQYMVIEQEEKPTADGVPPAYWPSSGSLRVEKLSARYYEDGPRVLHDISFEIQSGERVGIVGRTGSGKSSLTLSLLRCIVTEGNVYYDGRLTSAINLDALRSHITIIPQIPELLSGTLRQNLDPFEQYDDATLNSALGSAGLFSLQTEDEESRMSLDSAISRGGGNLSVGQRQIIALARAMVRESKLLILDEATSAIDYKTDAIIQESLRHELKKGVTVITVAHRLQTIMDADKIVMVLDAGHIVEFDSPKELLKNPSGFLRSLVDESGDKDAL</sequence>
<dbReference type="EMBL" id="KN838135">
    <property type="protein sequence ID" value="KIJ22532.1"/>
    <property type="molecule type" value="Genomic_DNA"/>
</dbReference>
<dbReference type="PANTHER" id="PTHR24223:SF356">
    <property type="entry name" value="ATP-BINDING CASSETTE TRANSPORTER ABC4"/>
    <property type="match status" value="1"/>
</dbReference>
<dbReference type="PROSITE" id="PS50929">
    <property type="entry name" value="ABC_TM1F"/>
    <property type="match status" value="1"/>
</dbReference>
<keyword evidence="5" id="KW-0067">ATP-binding</keyword>
<feature type="domain" description="ABC transmembrane type-1" evidence="9">
    <location>
        <begin position="1"/>
        <end position="93"/>
    </location>
</feature>
<dbReference type="InterPro" id="IPR003439">
    <property type="entry name" value="ABC_transporter-like_ATP-bd"/>
</dbReference>
<evidence type="ECO:0000256" key="4">
    <source>
        <dbReference type="ARBA" id="ARBA00022741"/>
    </source>
</evidence>
<name>A0A0C9U0P2_SPHS4</name>
<dbReference type="GO" id="GO:0140359">
    <property type="term" value="F:ABC-type transporter activity"/>
    <property type="evidence" value="ECO:0007669"/>
    <property type="project" value="InterPro"/>
</dbReference>
<protein>
    <recommendedName>
        <fullName evidence="12">ABC transporter domain-containing protein</fullName>
    </recommendedName>
</protein>
<feature type="non-terminal residue" evidence="10">
    <location>
        <position position="411"/>
    </location>
</feature>
<evidence type="ECO:0000313" key="11">
    <source>
        <dbReference type="Proteomes" id="UP000054279"/>
    </source>
</evidence>
<dbReference type="GO" id="GO:0016887">
    <property type="term" value="F:ATP hydrolysis activity"/>
    <property type="evidence" value="ECO:0007669"/>
    <property type="project" value="InterPro"/>
</dbReference>
<dbReference type="SUPFAM" id="SSF52540">
    <property type="entry name" value="P-loop containing nucleoside triphosphate hydrolases"/>
    <property type="match status" value="1"/>
</dbReference>
<dbReference type="GO" id="GO:0005524">
    <property type="term" value="F:ATP binding"/>
    <property type="evidence" value="ECO:0007669"/>
    <property type="project" value="UniProtKB-KW"/>
</dbReference>
<dbReference type="InterPro" id="IPR050173">
    <property type="entry name" value="ABC_transporter_C-like"/>
</dbReference>
<dbReference type="InterPro" id="IPR011527">
    <property type="entry name" value="ABC1_TM_dom"/>
</dbReference>
<keyword evidence="6" id="KW-1133">Transmembrane helix</keyword>
<evidence type="ECO:0008006" key="12">
    <source>
        <dbReference type="Google" id="ProtNLM"/>
    </source>
</evidence>
<evidence type="ECO:0000256" key="7">
    <source>
        <dbReference type="ARBA" id="ARBA00023136"/>
    </source>
</evidence>
<evidence type="ECO:0000259" key="9">
    <source>
        <dbReference type="PROSITE" id="PS50929"/>
    </source>
</evidence>
<dbReference type="Gene3D" id="3.40.50.300">
    <property type="entry name" value="P-loop containing nucleotide triphosphate hydrolases"/>
    <property type="match status" value="1"/>
</dbReference>
<dbReference type="AlphaFoldDB" id="A0A0C9U0P2"/>
<dbReference type="OrthoDB" id="6500128at2759"/>
<feature type="non-terminal residue" evidence="10">
    <location>
        <position position="1"/>
    </location>
</feature>
<comment type="subcellular location">
    <subcellularLocation>
        <location evidence="1">Membrane</location>
        <topology evidence="1">Multi-pass membrane protein</topology>
    </subcellularLocation>
</comment>
<dbReference type="CDD" id="cd03244">
    <property type="entry name" value="ABCC_MRP_domain2"/>
    <property type="match status" value="1"/>
</dbReference>
<proteinExistence type="predicted"/>
<keyword evidence="3" id="KW-0812">Transmembrane</keyword>
<evidence type="ECO:0000256" key="5">
    <source>
        <dbReference type="ARBA" id="ARBA00022840"/>
    </source>
</evidence>